<dbReference type="CDD" id="cd03263">
    <property type="entry name" value="ABC_subfamily_A"/>
    <property type="match status" value="1"/>
</dbReference>
<dbReference type="InterPro" id="IPR003593">
    <property type="entry name" value="AAA+_ATPase"/>
</dbReference>
<keyword evidence="9 10" id="KW-0472">Membrane</keyword>
<feature type="domain" description="ABC transporter" evidence="11">
    <location>
        <begin position="439"/>
        <end position="682"/>
    </location>
</feature>
<keyword evidence="6" id="KW-0547">Nucleotide-binding</keyword>
<dbReference type="GO" id="GO:0005319">
    <property type="term" value="F:lipid transporter activity"/>
    <property type="evidence" value="ECO:0007669"/>
    <property type="project" value="TreeGrafter"/>
</dbReference>
<feature type="transmembrane region" description="Helical" evidence="10">
    <location>
        <begin position="164"/>
        <end position="181"/>
    </location>
</feature>
<feature type="non-terminal residue" evidence="12">
    <location>
        <position position="717"/>
    </location>
</feature>
<evidence type="ECO:0000256" key="9">
    <source>
        <dbReference type="ARBA" id="ARBA00023136"/>
    </source>
</evidence>
<accession>X6NT10</accession>
<keyword evidence="4 10" id="KW-0812">Transmembrane</keyword>
<dbReference type="InterPro" id="IPR003439">
    <property type="entry name" value="ABC_transporter-like_ATP-bd"/>
</dbReference>
<reference evidence="12 13" key="1">
    <citation type="journal article" date="2013" name="Curr. Biol.">
        <title>The Genome of the Foraminiferan Reticulomyxa filosa.</title>
        <authorList>
            <person name="Glockner G."/>
            <person name="Hulsmann N."/>
            <person name="Schleicher M."/>
            <person name="Noegel A.A."/>
            <person name="Eichinger L."/>
            <person name="Gallinger C."/>
            <person name="Pawlowski J."/>
            <person name="Sierra R."/>
            <person name="Euteneuer U."/>
            <person name="Pillet L."/>
            <person name="Moustafa A."/>
            <person name="Platzer M."/>
            <person name="Groth M."/>
            <person name="Szafranski K."/>
            <person name="Schliwa M."/>
        </authorList>
    </citation>
    <scope>NUCLEOTIDE SEQUENCE [LARGE SCALE GENOMIC DNA]</scope>
</reference>
<evidence type="ECO:0000313" key="13">
    <source>
        <dbReference type="Proteomes" id="UP000023152"/>
    </source>
</evidence>
<keyword evidence="5" id="KW-0677">Repeat</keyword>
<dbReference type="Proteomes" id="UP000023152">
    <property type="component" value="Unassembled WGS sequence"/>
</dbReference>
<keyword evidence="8 10" id="KW-1133">Transmembrane helix</keyword>
<dbReference type="EMBL" id="ASPP01006675">
    <property type="protein sequence ID" value="ETO28442.1"/>
    <property type="molecule type" value="Genomic_DNA"/>
</dbReference>
<feature type="transmembrane region" description="Helical" evidence="10">
    <location>
        <begin position="269"/>
        <end position="294"/>
    </location>
</feature>
<comment type="caution">
    <text evidence="12">The sequence shown here is derived from an EMBL/GenBank/DDBJ whole genome shotgun (WGS) entry which is preliminary data.</text>
</comment>
<evidence type="ECO:0000256" key="6">
    <source>
        <dbReference type="ARBA" id="ARBA00022741"/>
    </source>
</evidence>
<evidence type="ECO:0000256" key="5">
    <source>
        <dbReference type="ARBA" id="ARBA00022737"/>
    </source>
</evidence>
<dbReference type="SMART" id="SM00382">
    <property type="entry name" value="AAA"/>
    <property type="match status" value="1"/>
</dbReference>
<comment type="similarity">
    <text evidence="2">Belongs to the ABC transporter superfamily. ABCA family.</text>
</comment>
<evidence type="ECO:0000259" key="11">
    <source>
        <dbReference type="PROSITE" id="PS50893"/>
    </source>
</evidence>
<evidence type="ECO:0000256" key="8">
    <source>
        <dbReference type="ARBA" id="ARBA00022989"/>
    </source>
</evidence>
<dbReference type="InterPro" id="IPR026082">
    <property type="entry name" value="ABCA"/>
</dbReference>
<dbReference type="OMA" id="WVRLSYQ"/>
<dbReference type="GO" id="GO:0016020">
    <property type="term" value="C:membrane"/>
    <property type="evidence" value="ECO:0007669"/>
    <property type="project" value="UniProtKB-SubCell"/>
</dbReference>
<protein>
    <recommendedName>
        <fullName evidence="11">ABC transporter domain-containing protein</fullName>
    </recommendedName>
</protein>
<dbReference type="Pfam" id="PF12698">
    <property type="entry name" value="ABC2_membrane_3"/>
    <property type="match status" value="1"/>
</dbReference>
<dbReference type="GO" id="GO:0005524">
    <property type="term" value="F:ATP binding"/>
    <property type="evidence" value="ECO:0007669"/>
    <property type="project" value="UniProtKB-KW"/>
</dbReference>
<keyword evidence="7" id="KW-0067">ATP-binding</keyword>
<dbReference type="OrthoDB" id="10255969at2759"/>
<dbReference type="InterPro" id="IPR017871">
    <property type="entry name" value="ABC_transporter-like_CS"/>
</dbReference>
<name>X6NT10_RETFI</name>
<evidence type="ECO:0000313" key="12">
    <source>
        <dbReference type="EMBL" id="ETO28442.1"/>
    </source>
</evidence>
<dbReference type="FunFam" id="3.40.50.300:FF:000335">
    <property type="entry name" value="ATP binding cassette subfamily A member 5"/>
    <property type="match status" value="1"/>
</dbReference>
<keyword evidence="3" id="KW-0813">Transport</keyword>
<dbReference type="PANTHER" id="PTHR19229">
    <property type="entry name" value="ATP-BINDING CASSETTE TRANSPORTER SUBFAMILY A ABCA"/>
    <property type="match status" value="1"/>
</dbReference>
<dbReference type="Pfam" id="PF00005">
    <property type="entry name" value="ABC_tran"/>
    <property type="match status" value="1"/>
</dbReference>
<feature type="transmembrane region" description="Helical" evidence="10">
    <location>
        <begin position="201"/>
        <end position="229"/>
    </location>
</feature>
<evidence type="ECO:0000256" key="7">
    <source>
        <dbReference type="ARBA" id="ARBA00022840"/>
    </source>
</evidence>
<dbReference type="GO" id="GO:0016887">
    <property type="term" value="F:ATP hydrolysis activity"/>
    <property type="evidence" value="ECO:0007669"/>
    <property type="project" value="InterPro"/>
</dbReference>
<dbReference type="PANTHER" id="PTHR19229:SF36">
    <property type="entry name" value="ATP-BINDING CASSETTE SUB-FAMILY A MEMBER 2"/>
    <property type="match status" value="1"/>
</dbReference>
<comment type="subcellular location">
    <subcellularLocation>
        <location evidence="1">Membrane</location>
        <topology evidence="1">Multi-pass membrane protein</topology>
    </subcellularLocation>
</comment>
<evidence type="ECO:0000256" key="10">
    <source>
        <dbReference type="SAM" id="Phobius"/>
    </source>
</evidence>
<dbReference type="PROSITE" id="PS50893">
    <property type="entry name" value="ABC_TRANSPORTER_2"/>
    <property type="match status" value="1"/>
</dbReference>
<keyword evidence="13" id="KW-1185">Reference proteome</keyword>
<evidence type="ECO:0000256" key="3">
    <source>
        <dbReference type="ARBA" id="ARBA00022448"/>
    </source>
</evidence>
<dbReference type="InterPro" id="IPR027417">
    <property type="entry name" value="P-loop_NTPase"/>
</dbReference>
<dbReference type="SUPFAM" id="SSF52540">
    <property type="entry name" value="P-loop containing nucleoside triphosphate hydrolases"/>
    <property type="match status" value="1"/>
</dbReference>
<evidence type="ECO:0000256" key="2">
    <source>
        <dbReference type="ARBA" id="ARBA00008869"/>
    </source>
</evidence>
<sequence length="717" mass="80777">MEIYLELRIFIHLCHGIQKKLNFYFFFFAFDFLKKVPCGYNGQPYEQEAKPNTTNSYYYLHTMKNNLLDISTKSPHKYIGFYFPNSSSSTYSYTGNVSANINIGAACNVSAYHGLPISLNLASNVAIKSINSNAYIQAYVQPMPLTSGQTQAIARIKGMIQGSYLAFGLAFFPVSIMYNIVQEREMLTKHQQLVSGMNSVAYWLGALIFDVIMVLPSCLMAWALSAIFNSDVYQHSAQGPFVLNLLLYGFSIVPFTYCFSWVFERAQRAQYVSLLIFLFVGYGIPLGTFIMDFIPSTRHANKYIKGVCRLSPSYASTMTFLYLSIRDWGIEGVIPAKSGPWAWEVSGENLVTMVIHFFGYFLLALAIEYVSTIPEFYSFLGLNIDVKDPIVEELDSDVAAEQKRIRDNRNELHDPIVLCGLRKVYSRKSVLSLLWRKWVHSDDNINDQDLVIAVKDIWYSVPVGQVFGFLGVNGAGKTTTLSMLSGRFLPSNGTAYINQTPISNQLQCRRMIGYCPQFDALFDEHNILNPLFAIHIYTYIYVYLYACIDTIVKGLSAEEIQAQTNNLVTTLTLDEYVNKPAGTYSGGNKRKLSVALAMIGNPPIVFLDEPSSGMDPVSRRHMWDFISQTMHHRAVILTTHSMEECEALCHRIGIMVLGQLRCLGTAQRLKSRYGKGYQLDMDVDPGVQADLTNVLQAEFGQTNVIVLESHGNSLKIR</sequence>
<organism evidence="12 13">
    <name type="scientific">Reticulomyxa filosa</name>
    <dbReference type="NCBI Taxonomy" id="46433"/>
    <lineage>
        <taxon>Eukaryota</taxon>
        <taxon>Sar</taxon>
        <taxon>Rhizaria</taxon>
        <taxon>Retaria</taxon>
        <taxon>Foraminifera</taxon>
        <taxon>Monothalamids</taxon>
        <taxon>Reticulomyxidae</taxon>
        <taxon>Reticulomyxa</taxon>
    </lineage>
</organism>
<gene>
    <name evidence="12" type="ORF">RFI_08694</name>
</gene>
<dbReference type="Gene3D" id="3.40.50.300">
    <property type="entry name" value="P-loop containing nucleotide triphosphate hydrolases"/>
    <property type="match status" value="1"/>
</dbReference>
<dbReference type="InterPro" id="IPR013525">
    <property type="entry name" value="ABC2_TM"/>
</dbReference>
<feature type="transmembrane region" description="Helical" evidence="10">
    <location>
        <begin position="241"/>
        <end position="263"/>
    </location>
</feature>
<dbReference type="GO" id="GO:0140359">
    <property type="term" value="F:ABC-type transporter activity"/>
    <property type="evidence" value="ECO:0007669"/>
    <property type="project" value="InterPro"/>
</dbReference>
<dbReference type="AlphaFoldDB" id="X6NT10"/>
<dbReference type="PROSITE" id="PS00211">
    <property type="entry name" value="ABC_TRANSPORTER_1"/>
    <property type="match status" value="1"/>
</dbReference>
<proteinExistence type="inferred from homology"/>
<evidence type="ECO:0000256" key="1">
    <source>
        <dbReference type="ARBA" id="ARBA00004141"/>
    </source>
</evidence>
<evidence type="ECO:0000256" key="4">
    <source>
        <dbReference type="ARBA" id="ARBA00022692"/>
    </source>
</evidence>